<accession>A0A512H4D7</accession>
<evidence type="ECO:0000259" key="2">
    <source>
        <dbReference type="PROSITE" id="PS50234"/>
    </source>
</evidence>
<comment type="caution">
    <text evidence="3">The sequence shown here is derived from an EMBL/GenBank/DDBJ whole genome shotgun (WGS) entry which is preliminary data.</text>
</comment>
<dbReference type="Pfam" id="PF06213">
    <property type="entry name" value="CobT"/>
    <property type="match status" value="1"/>
</dbReference>
<dbReference type="EMBL" id="BJZO01000007">
    <property type="protein sequence ID" value="GEO80324.1"/>
    <property type="molecule type" value="Genomic_DNA"/>
</dbReference>
<dbReference type="RefSeq" id="WP_147162386.1">
    <property type="nucleotide sequence ID" value="NZ_BJZO01000007.1"/>
</dbReference>
<dbReference type="InterPro" id="IPR051928">
    <property type="entry name" value="NorD/CobT"/>
</dbReference>
<dbReference type="Pfam" id="PF11775">
    <property type="entry name" value="CobT_C"/>
    <property type="match status" value="1"/>
</dbReference>
<dbReference type="OrthoDB" id="9764783at2"/>
<evidence type="ECO:0000256" key="1">
    <source>
        <dbReference type="SAM" id="MobiDB-lite"/>
    </source>
</evidence>
<dbReference type="SUPFAM" id="SSF53300">
    <property type="entry name" value="vWA-like"/>
    <property type="match status" value="1"/>
</dbReference>
<dbReference type="Gene3D" id="3.40.50.410">
    <property type="entry name" value="von Willebrand factor, type A domain"/>
    <property type="match status" value="1"/>
</dbReference>
<dbReference type="InterPro" id="IPR002035">
    <property type="entry name" value="VWF_A"/>
</dbReference>
<protein>
    <submittedName>
        <fullName evidence="3">Cobalt chelatase</fullName>
    </submittedName>
</protein>
<gene>
    <name evidence="3" type="ORF">ROR02_04550</name>
</gene>
<feature type="domain" description="VWFA" evidence="2">
    <location>
        <begin position="413"/>
        <end position="588"/>
    </location>
</feature>
<name>A0A512H4D7_9PROT</name>
<dbReference type="InterPro" id="IPR025861">
    <property type="entry name" value="CobT_VWA_dom"/>
</dbReference>
<dbReference type="InterPro" id="IPR006538">
    <property type="entry name" value="CobT"/>
</dbReference>
<dbReference type="PROSITE" id="PS50234">
    <property type="entry name" value="VWFA"/>
    <property type="match status" value="1"/>
</dbReference>
<organism evidence="3 4">
    <name type="scientific">Pararhodospirillum oryzae</name>
    <dbReference type="NCBI Taxonomy" id="478448"/>
    <lineage>
        <taxon>Bacteria</taxon>
        <taxon>Pseudomonadati</taxon>
        <taxon>Pseudomonadota</taxon>
        <taxon>Alphaproteobacteria</taxon>
        <taxon>Rhodospirillales</taxon>
        <taxon>Rhodospirillaceae</taxon>
        <taxon>Pararhodospirillum</taxon>
    </lineage>
</organism>
<dbReference type="CDD" id="cd01454">
    <property type="entry name" value="vWA_norD_type"/>
    <property type="match status" value="1"/>
</dbReference>
<keyword evidence="4" id="KW-1185">Reference proteome</keyword>
<dbReference type="AlphaFoldDB" id="A0A512H4D7"/>
<sequence length="633" mass="68546">MQNRRPLGATNASDTAVETLKSVTAATLRAIAKHPGLAVTYAPGPGALAGGQVRLPLPPRMPEPGMLTRLRGTADSLALKLRHHDATLAARLEPGNVAAREIYQALEQARYESLGARKMAGVALNLGGTIERRLAGEGFASVTDPTQVPVNDAVRLLALARFGAVPAGPVMTQVQALVRTAFPPALAGALDQLAGALDDQALFARVTRSLLAEMGLEDFTDETEESENDDAPSSDDSNPEPGDPEKGPPPEGVTSRGPESDPSLEAGTGEGAEGDDQAQCAEDGMMPGADGEDPAGAGDPSRRRNEPPPEIAPRYKAFTRAFDQVVEALDLCDPDELNRLRAQLDRQLVPLQGVVSRIANRLQRRLMAQQTRAWEFDLEDGILDVGRLARVVANPSHALSYKREKETEFRDTVVTLLIDNSGSMRGRPIAVAALSADILARTLERCGVKVEILGFTTTAWKGGRSREMWKENGQPANPGRLNDLRHIIYKPADQPWRRARRALGLMLKEGILKENIDGEALMWAHSRLALRPEARRVLMVISDGAPVDDSTLSANTGHYLESHLREVIAQIETTSSVQLVAIGIGHDVTRYYRRAVTLNDPEDLGGTMMRELLALFSEDVDPRRDRRAAPLVM</sequence>
<dbReference type="PIRSF" id="PIRSF031715">
    <property type="entry name" value="Cob_chel_CobT"/>
    <property type="match status" value="1"/>
</dbReference>
<dbReference type="InterPro" id="IPR036465">
    <property type="entry name" value="vWFA_dom_sf"/>
</dbReference>
<evidence type="ECO:0000313" key="4">
    <source>
        <dbReference type="Proteomes" id="UP000321567"/>
    </source>
</evidence>
<proteinExistence type="predicted"/>
<dbReference type="PANTHER" id="PTHR41248:SF1">
    <property type="entry name" value="NORD PROTEIN"/>
    <property type="match status" value="1"/>
</dbReference>
<dbReference type="GO" id="GO:0009236">
    <property type="term" value="P:cobalamin biosynthetic process"/>
    <property type="evidence" value="ECO:0007669"/>
    <property type="project" value="InterPro"/>
</dbReference>
<dbReference type="PANTHER" id="PTHR41248">
    <property type="entry name" value="NORD PROTEIN"/>
    <property type="match status" value="1"/>
</dbReference>
<evidence type="ECO:0000313" key="3">
    <source>
        <dbReference type="EMBL" id="GEO80324.1"/>
    </source>
</evidence>
<feature type="region of interest" description="Disordered" evidence="1">
    <location>
        <begin position="218"/>
        <end position="311"/>
    </location>
</feature>
<dbReference type="SMART" id="SM00327">
    <property type="entry name" value="VWA"/>
    <property type="match status" value="1"/>
</dbReference>
<feature type="compositionally biased region" description="Acidic residues" evidence="1">
    <location>
        <begin position="218"/>
        <end position="233"/>
    </location>
</feature>
<reference evidence="3 4" key="1">
    <citation type="submission" date="2019-07" db="EMBL/GenBank/DDBJ databases">
        <title>Whole genome shotgun sequence of Rhodospirillum oryzae NBRC 107573.</title>
        <authorList>
            <person name="Hosoyama A."/>
            <person name="Uohara A."/>
            <person name="Ohji S."/>
            <person name="Ichikawa N."/>
        </authorList>
    </citation>
    <scope>NUCLEOTIDE SEQUENCE [LARGE SCALE GENOMIC DNA]</scope>
    <source>
        <strain evidence="3 4">NBRC 107573</strain>
    </source>
</reference>
<dbReference type="Proteomes" id="UP000321567">
    <property type="component" value="Unassembled WGS sequence"/>
</dbReference>